<evidence type="ECO:0000256" key="3">
    <source>
        <dbReference type="PROSITE-ProRule" id="PRU00023"/>
    </source>
</evidence>
<feature type="repeat" description="ANK" evidence="3">
    <location>
        <begin position="392"/>
        <end position="424"/>
    </location>
</feature>
<keyword evidence="1" id="KW-0677">Repeat</keyword>
<dbReference type="PANTHER" id="PTHR24189:SF50">
    <property type="entry name" value="ANKYRIN REPEAT AND SOCS BOX PROTEIN 2"/>
    <property type="match status" value="1"/>
</dbReference>
<dbReference type="Proteomes" id="UP001287286">
    <property type="component" value="Unassembled WGS sequence"/>
</dbReference>
<dbReference type="Pfam" id="PF00023">
    <property type="entry name" value="Ank"/>
    <property type="match status" value="2"/>
</dbReference>
<proteinExistence type="predicted"/>
<evidence type="ECO:0000313" key="4">
    <source>
        <dbReference type="EMBL" id="KAK4071809.1"/>
    </source>
</evidence>
<feature type="repeat" description="ANK" evidence="3">
    <location>
        <begin position="358"/>
        <end position="382"/>
    </location>
</feature>
<feature type="repeat" description="ANK" evidence="3">
    <location>
        <begin position="325"/>
        <end position="357"/>
    </location>
</feature>
<evidence type="ECO:0000256" key="2">
    <source>
        <dbReference type="ARBA" id="ARBA00023043"/>
    </source>
</evidence>
<feature type="repeat" description="ANK" evidence="3">
    <location>
        <begin position="552"/>
        <end position="577"/>
    </location>
</feature>
<dbReference type="Pfam" id="PF12796">
    <property type="entry name" value="Ank_2"/>
    <property type="match status" value="4"/>
</dbReference>
<organism evidence="4 5">
    <name type="scientific">Purpureocillium lilacinum</name>
    <name type="common">Paecilomyces lilacinus</name>
    <dbReference type="NCBI Taxonomy" id="33203"/>
    <lineage>
        <taxon>Eukaryota</taxon>
        <taxon>Fungi</taxon>
        <taxon>Dikarya</taxon>
        <taxon>Ascomycota</taxon>
        <taxon>Pezizomycotina</taxon>
        <taxon>Sordariomycetes</taxon>
        <taxon>Hypocreomycetidae</taxon>
        <taxon>Hypocreales</taxon>
        <taxon>Ophiocordycipitaceae</taxon>
        <taxon>Purpureocillium</taxon>
    </lineage>
</organism>
<name>A0ABR0BEG1_PURLI</name>
<dbReference type="EMBL" id="JAWRVI010000198">
    <property type="protein sequence ID" value="KAK4071809.1"/>
    <property type="molecule type" value="Genomic_DNA"/>
</dbReference>
<feature type="repeat" description="ANK" evidence="3">
    <location>
        <begin position="586"/>
        <end position="618"/>
    </location>
</feature>
<dbReference type="PANTHER" id="PTHR24189">
    <property type="entry name" value="MYOTROPHIN"/>
    <property type="match status" value="1"/>
</dbReference>
<keyword evidence="5" id="KW-1185">Reference proteome</keyword>
<dbReference type="PROSITE" id="PS50088">
    <property type="entry name" value="ANK_REPEAT"/>
    <property type="match status" value="8"/>
</dbReference>
<gene>
    <name evidence="4" type="ORF">Purlil1_13315</name>
</gene>
<accession>A0ABR0BEG1</accession>
<dbReference type="PROSITE" id="PS50297">
    <property type="entry name" value="ANK_REP_REGION"/>
    <property type="match status" value="8"/>
</dbReference>
<feature type="repeat" description="ANK" evidence="3">
    <location>
        <begin position="258"/>
        <end position="290"/>
    </location>
</feature>
<feature type="repeat" description="ANK" evidence="3">
    <location>
        <begin position="225"/>
        <end position="257"/>
    </location>
</feature>
<protein>
    <submittedName>
        <fullName evidence="4">Uncharacterized protein</fullName>
    </submittedName>
</protein>
<reference evidence="4 5" key="1">
    <citation type="journal article" date="2024" name="Microbiol. Resour. Announc.">
        <title>Genome annotations for the ascomycete fungi Trichoderma harzianum, Trichoderma aggressivum, and Purpureocillium lilacinum.</title>
        <authorList>
            <person name="Beijen E.P.W."/>
            <person name="Ohm R.A."/>
        </authorList>
    </citation>
    <scope>NUCLEOTIDE SEQUENCE [LARGE SCALE GENOMIC DNA]</scope>
    <source>
        <strain evidence="4 5">CBS 150709</strain>
    </source>
</reference>
<evidence type="ECO:0000313" key="5">
    <source>
        <dbReference type="Proteomes" id="UP001287286"/>
    </source>
</evidence>
<dbReference type="InterPro" id="IPR050745">
    <property type="entry name" value="Multifunctional_regulatory"/>
</dbReference>
<dbReference type="SUPFAM" id="SSF48403">
    <property type="entry name" value="Ankyrin repeat"/>
    <property type="match status" value="3"/>
</dbReference>
<dbReference type="InterPro" id="IPR002110">
    <property type="entry name" value="Ankyrin_rpt"/>
</dbReference>
<keyword evidence="2 3" id="KW-0040">ANK repeat</keyword>
<comment type="caution">
    <text evidence="4">The sequence shown here is derived from an EMBL/GenBank/DDBJ whole genome shotgun (WGS) entry which is preliminary data.</text>
</comment>
<dbReference type="Gene3D" id="1.25.40.20">
    <property type="entry name" value="Ankyrin repeat-containing domain"/>
    <property type="match status" value="5"/>
</dbReference>
<dbReference type="InterPro" id="IPR036770">
    <property type="entry name" value="Ankyrin_rpt-contain_sf"/>
</dbReference>
<evidence type="ECO:0000256" key="1">
    <source>
        <dbReference type="ARBA" id="ARBA00022737"/>
    </source>
</evidence>
<feature type="repeat" description="ANK" evidence="3">
    <location>
        <begin position="291"/>
        <end position="324"/>
    </location>
</feature>
<sequence length="715" mass="77425">MAFSKLSLDVFLLIAEKLSDFDLSALSRTSKQIHETSNHLLYTRDAQRHLVVSAQWAFHWDNRHTLERVIKARIGYQGGSGEHRREIIASLLAPLVPSGWTVLTLAVREGLLNIILLLIDYEFDVNEKTITGSTALCLAVSQNKEEIARALLNSGQRHADLAQILPLAARKSQWDVVEILIRQGLDVRQDTGRAILGLAISQNDETRIQSLIELGMNIDLKSKDRATTPMIQAAAAGNAGIVELLIRKGAYIDHQDSFGMTALHFAALKGHELVVDTLLNNGAIASFRNRLGETPLLMAASSGHVRIVYMLLTAPGVEVDAYGADGRTSLLSAVARGRFATVDALISYGADVLHRDKYGDTPLLLAAKQGSIPILQRLLEVGEAGLELQDRDGRTPLLAAVAQGSERAVDILLKSGANRTSRDKYGDTPLLLASGQGHYRVVCHLLEIGDVGMECRDKNGRTPLLRAAYMSQADVVCLLLAANAIPTHIDGFGNTAMSFTTSHIPLQNIRDLLLQMTDTPGVFLRQSAKSGDLTTMEYLLSVGVPADDQDLDGRTALSWAASQNQEGAIELLLSTGAANVNSRDRNGHTPLFWAAMKNNGRIIRALVASGADRILEDDFGRTPRCNARAPDAGVTAHVSLLIPLKVTIQESWDKAGELVDAYLEENKVAAVLACRSTATNLSGDPSMLELDHVTDGLIDGFAVRSNFTLDGISML</sequence>
<dbReference type="SMART" id="SM00248">
    <property type="entry name" value="ANK"/>
    <property type="match status" value="14"/>
</dbReference>